<dbReference type="AlphaFoldDB" id="A0A2R4MG20"/>
<evidence type="ECO:0008006" key="4">
    <source>
        <dbReference type="Google" id="ProtNLM"/>
    </source>
</evidence>
<organism evidence="2 3">
    <name type="scientific">Maritalea myrionectae</name>
    <dbReference type="NCBI Taxonomy" id="454601"/>
    <lineage>
        <taxon>Bacteria</taxon>
        <taxon>Pseudomonadati</taxon>
        <taxon>Pseudomonadota</taxon>
        <taxon>Alphaproteobacteria</taxon>
        <taxon>Hyphomicrobiales</taxon>
        <taxon>Devosiaceae</taxon>
        <taxon>Maritalea</taxon>
    </lineage>
</organism>
<name>A0A2R4MG20_9HYPH</name>
<feature type="chain" id="PRO_5015306906" description="Secreted protein" evidence="1">
    <location>
        <begin position="28"/>
        <end position="207"/>
    </location>
</feature>
<dbReference type="EMBL" id="CP021330">
    <property type="protein sequence ID" value="AVX04905.1"/>
    <property type="molecule type" value="Genomic_DNA"/>
</dbReference>
<feature type="signal peptide" evidence="1">
    <location>
        <begin position="1"/>
        <end position="27"/>
    </location>
</feature>
<keyword evidence="1" id="KW-0732">Signal</keyword>
<dbReference type="STRING" id="1122213.GCA_000423365_00071"/>
<gene>
    <name evidence="2" type="ORF">MXMO3_02392</name>
</gene>
<proteinExistence type="predicted"/>
<evidence type="ECO:0000256" key="1">
    <source>
        <dbReference type="SAM" id="SignalP"/>
    </source>
</evidence>
<dbReference type="KEGG" id="mmyr:MXMO3_02392"/>
<protein>
    <recommendedName>
        <fullName evidence="4">Secreted protein</fullName>
    </recommendedName>
</protein>
<evidence type="ECO:0000313" key="2">
    <source>
        <dbReference type="EMBL" id="AVX04905.1"/>
    </source>
</evidence>
<dbReference type="RefSeq" id="WP_117396005.1">
    <property type="nucleotide sequence ID" value="NZ_CP021330.1"/>
</dbReference>
<accession>A0A2R4MG20</accession>
<dbReference type="Proteomes" id="UP000258927">
    <property type="component" value="Chromosome"/>
</dbReference>
<keyword evidence="3" id="KW-1185">Reference proteome</keyword>
<reference evidence="2 3" key="1">
    <citation type="submission" date="2017-05" db="EMBL/GenBank/DDBJ databases">
        <title>Genome Analysis of Maritalea myrionectae HL2708#5.</title>
        <authorList>
            <consortium name="Cotde Inc.-PKNU"/>
            <person name="Jang D."/>
            <person name="Oh H.-M."/>
        </authorList>
    </citation>
    <scope>NUCLEOTIDE SEQUENCE [LARGE SCALE GENOMIC DNA]</scope>
    <source>
        <strain evidence="2 3">HL2708#5</strain>
    </source>
</reference>
<sequence>MMQSFGIWIALLFAAMCGLGSNIGALAQDGPEVDSTYWEYNWETDCTVIDASPPEGPGAYAQLLCPGPGDLHLMLSDDDGRISLDYAKHPQFGPWESFQTFNDVARTVEWRGQRLNGDMVPFATIHRWFVGAGEQQRQFLVVNSVAHAPDAESCMVGYIDASSTPDANKMARRVADKIALGFRCGEDRPRAYGWVDPTTPRTIRAGH</sequence>
<evidence type="ECO:0000313" key="3">
    <source>
        <dbReference type="Proteomes" id="UP000258927"/>
    </source>
</evidence>